<feature type="region of interest" description="Disordered" evidence="9">
    <location>
        <begin position="869"/>
        <end position="903"/>
    </location>
</feature>
<dbReference type="InterPro" id="IPR017907">
    <property type="entry name" value="Znf_RING_CS"/>
</dbReference>
<dbReference type="SMART" id="SM00184">
    <property type="entry name" value="RING"/>
    <property type="match status" value="1"/>
</dbReference>
<dbReference type="EMBL" id="KV003152">
    <property type="protein sequence ID" value="KZV37130.1"/>
    <property type="molecule type" value="Genomic_DNA"/>
</dbReference>
<evidence type="ECO:0000256" key="8">
    <source>
        <dbReference type="PROSITE-ProRule" id="PRU00175"/>
    </source>
</evidence>
<dbReference type="PROSITE" id="PS50089">
    <property type="entry name" value="ZF_RING_2"/>
    <property type="match status" value="1"/>
</dbReference>
<comment type="subcellular location">
    <subcellularLocation>
        <location evidence="1">Membrane</location>
        <topology evidence="1">Multi-pass membrane protein</topology>
    </subcellularLocation>
</comment>
<feature type="compositionally biased region" description="Low complexity" evidence="9">
    <location>
        <begin position="876"/>
        <end position="892"/>
    </location>
</feature>
<feature type="transmembrane region" description="Helical" evidence="10">
    <location>
        <begin position="1763"/>
        <end position="1784"/>
    </location>
</feature>
<keyword evidence="5" id="KW-0862">Zinc</keyword>
<feature type="compositionally biased region" description="Basic and acidic residues" evidence="9">
    <location>
        <begin position="16"/>
        <end position="37"/>
    </location>
</feature>
<evidence type="ECO:0000256" key="7">
    <source>
        <dbReference type="ARBA" id="ARBA00023136"/>
    </source>
</evidence>
<feature type="transmembrane region" description="Helical" evidence="10">
    <location>
        <begin position="1556"/>
        <end position="1576"/>
    </location>
</feature>
<dbReference type="GO" id="GO:0016020">
    <property type="term" value="C:membrane"/>
    <property type="evidence" value="ECO:0007669"/>
    <property type="project" value="UniProtKB-SubCell"/>
</dbReference>
<feature type="compositionally biased region" description="Polar residues" evidence="9">
    <location>
        <begin position="1"/>
        <end position="15"/>
    </location>
</feature>
<dbReference type="InterPro" id="IPR038836">
    <property type="entry name" value="MED16"/>
</dbReference>
<evidence type="ECO:0000256" key="10">
    <source>
        <dbReference type="SAM" id="Phobius"/>
    </source>
</evidence>
<evidence type="ECO:0000256" key="1">
    <source>
        <dbReference type="ARBA" id="ARBA00004141"/>
    </source>
</evidence>
<feature type="region of interest" description="Disordered" evidence="9">
    <location>
        <begin position="993"/>
        <end position="1057"/>
    </location>
</feature>
<protein>
    <submittedName>
        <fullName evidence="12">Mediator of RNA polymerase II transcription subunit 16-like</fullName>
    </submittedName>
</protein>
<keyword evidence="6 10" id="KW-1133">Transmembrane helix</keyword>
<dbReference type="SMART" id="SM01417">
    <property type="entry name" value="Solute_trans_a"/>
    <property type="match status" value="1"/>
</dbReference>
<evidence type="ECO:0000313" key="13">
    <source>
        <dbReference type="Proteomes" id="UP000250235"/>
    </source>
</evidence>
<dbReference type="InterPro" id="IPR001841">
    <property type="entry name" value="Znf_RING"/>
</dbReference>
<feature type="transmembrane region" description="Helical" evidence="10">
    <location>
        <begin position="1718"/>
        <end position="1742"/>
    </location>
</feature>
<keyword evidence="2 10" id="KW-0812">Transmembrane</keyword>
<evidence type="ECO:0000256" key="5">
    <source>
        <dbReference type="ARBA" id="ARBA00022833"/>
    </source>
</evidence>
<dbReference type="GO" id="GO:0006355">
    <property type="term" value="P:regulation of DNA-templated transcription"/>
    <property type="evidence" value="ECO:0007669"/>
    <property type="project" value="InterPro"/>
</dbReference>
<keyword evidence="4 8" id="KW-0863">Zinc-finger</keyword>
<evidence type="ECO:0000256" key="4">
    <source>
        <dbReference type="ARBA" id="ARBA00022771"/>
    </source>
</evidence>
<feature type="domain" description="RING-type" evidence="11">
    <location>
        <begin position="1414"/>
        <end position="1452"/>
    </location>
</feature>
<dbReference type="GO" id="GO:0008270">
    <property type="term" value="F:zinc ion binding"/>
    <property type="evidence" value="ECO:0007669"/>
    <property type="project" value="UniProtKB-KW"/>
</dbReference>
<evidence type="ECO:0000256" key="6">
    <source>
        <dbReference type="ARBA" id="ARBA00022989"/>
    </source>
</evidence>
<sequence length="1839" mass="202834">MEKEPTTPTSVPETQLSERETPVDLEHLDKVDVGGEGKKKRSNWSKAEDEMNNNNTNSKTNSTQSPQPSVAAAAKDSEEDFPTADCAENSACEDDHVVMEVAPDKDSVAGPLNSADDSMDEDFVNPATVFCIKLNQPKSNLLHKMSVPELCRTFSAVAWCGKLNAIACASETCARIPSSSSNPPFWIPVHIVIPERPTECTVFNVTADSPRDSVQFIEWSPTSCPRALLIANFHGRITIWTQPSQGPANLVKDASCWQLEYEWRQDIAVVTKWLSGVSPYRWLSVRSSSSTKSTFEEKFLTQQPHAPVFSSGSVQIHWSQWPPNQSGAPSKWFCTSKGLLGAGPSGIMAADAIVTDSGAMHVAGVPIVNPSTVVVWEVTPGPGNGFQATPKASVNNEVPPPLSPPSWDGYAPLAAYLFRWQEYLLLEAKHGKKQAEQDCSDMVALHCSPVSNFSAYVSPEAAAQSAATTTWGSGVTAVAFDPTRGGSVISVVIVEGQYMSPYDPDEGPSVTGWRVQRWESSVENVVIHQIFGNPSSSFGGQAPKQTVWVSKVIKCIPTSSEFKGPTAASLGSASDGKTTPEFGLEAAKRVSFDPFDLPSDVRTLARIVYSAHGGEIAVSFLRGGVHVFSGANFTSVDNYQINVGSAIAAPAFSSTSCCSASVWHDASSDCTILKIIRVLPPPGPVSQAKVNSASWERAIAERFWWSLLVGVDWWDAVGCTQSAAENGIVSLNSVIAVLDADFHSLPSTQHREQYGPSLDRIKCRLLEGTTAQEVRAMVLDMQARLLLDMLGKGIESALMNPSALVQEPWQASGETLSGIDSESMAVEPSLVLSIQAYVDAVLDLASHFITRLRRYASFCRTLASHAATAGTGGNRSVVTSPTQSTSTPATNSGVQGGTASSTGSTQMQAWVQGAIAKISNTPDGVPSSTPNPINGPSTFMPISINTGTFPGTPAVRLIGDCHFLHRLCQLLLFCFFFRRTQLPRFIGAAQRNTDSAIQKPQPGVQGKSEETHSVAAKPTTAVVRLDETQATRTTQVGNGPKGPEEGPTSRSRLGSGNAGQGYTFEEVKVLFLILMDLCRRTSGLAHPLPVSQVGSSNIQVRLHYIDGNYTVLPEVVEASLGPHMQNMPRPRGADAAGLLLRELELHPPAEEWHKRNMFGGPWSDPDDMSLSDDSSKFSASMDLLDSASSENGDAYNGVYGLWPRKRRISERDAAFGLNTSVGLGAYYGIMGSRRDVVTAVWKTGLEGVWYKCIRCLRQTSAFASPGVGSANNHNVKETWWISRWAYGCPMASDFSREYDGACLQMRVSYSPAAHFFLFLVQWTDCHLAGALGLLRILIYKVYIDGSTTMSTHERKASIREFYAIIYPSLLQLQRGVTDSEDKKQKAVCFERYRRRDEEEHRHCSDLDIEREEECGICMEMNSKVVLPNCNHAMCLKCYREWHARSQSCPFCRDSLKRVNSGELWVFLDSRDVIDMGSITRENLKRLFLYVEKLPIVVPDTLFDAYDSHLRLATCVFHSTSDKNPALIYGWQRLSIEQKKFLVALKMDFANMDRRQLTIATSGFSVMMTLHLTFQLLSQHLFYWKNPKEQKAIIIIILMAPVYAIDSFVGLLDLRGSRQFFTLLDSVKECYEALAIAKFLALMYSYSNISMSNNTVPDEIKGREIHHSFPMTLFQPKKAHLNQQTLKLLKYWTWQFVIVRPVCAILMMMLQILGMYPSWLSWAFTIFLNISFSLAMYSLVVFYHVFAKELAPHTPLAKFLCIKGIVFFCFWQGVVLDILVAMGVVRSHHFWLDTEHVEEAIQNVLVCAEMVFFSVMQQYAYHVAPYSGDLEAKLKLQKRD</sequence>
<dbReference type="Gene3D" id="3.30.40.10">
    <property type="entry name" value="Zinc/RING finger domain, C3HC4 (zinc finger)"/>
    <property type="match status" value="1"/>
</dbReference>
<feature type="transmembrane region" description="Helical" evidence="10">
    <location>
        <begin position="1312"/>
        <end position="1334"/>
    </location>
</feature>
<evidence type="ECO:0000256" key="3">
    <source>
        <dbReference type="ARBA" id="ARBA00022723"/>
    </source>
</evidence>
<proteinExistence type="predicted"/>
<dbReference type="PROSITE" id="PS00518">
    <property type="entry name" value="ZF_RING_1"/>
    <property type="match status" value="1"/>
</dbReference>
<evidence type="ECO:0000256" key="2">
    <source>
        <dbReference type="ARBA" id="ARBA00022692"/>
    </source>
</evidence>
<feature type="transmembrane region" description="Helical" evidence="10">
    <location>
        <begin position="1690"/>
        <end position="1712"/>
    </location>
</feature>
<keyword evidence="13" id="KW-1185">Reference proteome</keyword>
<feature type="transmembrane region" description="Helical" evidence="10">
    <location>
        <begin position="1591"/>
        <end position="1611"/>
    </location>
</feature>
<dbReference type="PANTHER" id="PTHR35130:SF1">
    <property type="entry name" value="MEDIATOR OF RNA POLYMERASE II TRANSCRIPTION SUBUNIT 16"/>
    <property type="match status" value="1"/>
</dbReference>
<feature type="compositionally biased region" description="Low complexity" evidence="9">
    <location>
        <begin position="52"/>
        <end position="65"/>
    </location>
</feature>
<evidence type="ECO:0000256" key="9">
    <source>
        <dbReference type="SAM" id="MobiDB-lite"/>
    </source>
</evidence>
<reference evidence="12 13" key="1">
    <citation type="journal article" date="2015" name="Proc. Natl. Acad. Sci. U.S.A.">
        <title>The resurrection genome of Boea hygrometrica: A blueprint for survival of dehydration.</title>
        <authorList>
            <person name="Xiao L."/>
            <person name="Yang G."/>
            <person name="Zhang L."/>
            <person name="Yang X."/>
            <person name="Zhao S."/>
            <person name="Ji Z."/>
            <person name="Zhou Q."/>
            <person name="Hu M."/>
            <person name="Wang Y."/>
            <person name="Chen M."/>
            <person name="Xu Y."/>
            <person name="Jin H."/>
            <person name="Xiao X."/>
            <person name="Hu G."/>
            <person name="Bao F."/>
            <person name="Hu Y."/>
            <person name="Wan P."/>
            <person name="Li L."/>
            <person name="Deng X."/>
            <person name="Kuang T."/>
            <person name="Xiang C."/>
            <person name="Zhu J.K."/>
            <person name="Oliver M.J."/>
            <person name="He Y."/>
        </authorList>
    </citation>
    <scope>NUCLEOTIDE SEQUENCE [LARGE SCALE GENOMIC DNA]</scope>
    <source>
        <strain evidence="13">cv. XS01</strain>
    </source>
</reference>
<name>A0A2Z7BY67_9LAMI</name>
<feature type="region of interest" description="Disordered" evidence="9">
    <location>
        <begin position="1"/>
        <end position="82"/>
    </location>
</feature>
<accession>A0A2Z7BY67</accession>
<evidence type="ECO:0000313" key="12">
    <source>
        <dbReference type="EMBL" id="KZV37130.1"/>
    </source>
</evidence>
<dbReference type="PANTHER" id="PTHR35130">
    <property type="entry name" value="MEDIATOR OF RNA POLYMERASE II TRANSCRIPTION SUBUNIT 16"/>
    <property type="match status" value="1"/>
</dbReference>
<keyword evidence="7 10" id="KW-0472">Membrane</keyword>
<keyword evidence="3" id="KW-0479">Metal-binding</keyword>
<dbReference type="Pfam" id="PF03619">
    <property type="entry name" value="Solute_trans_a"/>
    <property type="match status" value="1"/>
</dbReference>
<evidence type="ECO:0000259" key="11">
    <source>
        <dbReference type="PROSITE" id="PS50089"/>
    </source>
</evidence>
<gene>
    <name evidence="12" type="ORF">F511_15050</name>
</gene>
<dbReference type="InterPro" id="IPR013083">
    <property type="entry name" value="Znf_RING/FYVE/PHD"/>
</dbReference>
<dbReference type="GO" id="GO:0016592">
    <property type="term" value="C:mediator complex"/>
    <property type="evidence" value="ECO:0007669"/>
    <property type="project" value="InterPro"/>
</dbReference>
<dbReference type="FunFam" id="3.30.40.10:FF:000660">
    <property type="entry name" value="RING/U-box superfamily protein"/>
    <property type="match status" value="1"/>
</dbReference>
<dbReference type="Pfam" id="PF13920">
    <property type="entry name" value="zf-C3HC4_3"/>
    <property type="match status" value="1"/>
</dbReference>
<dbReference type="InterPro" id="IPR005178">
    <property type="entry name" value="Ostalpha/TMEM184C"/>
</dbReference>
<dbReference type="Proteomes" id="UP000250235">
    <property type="component" value="Unassembled WGS sequence"/>
</dbReference>
<dbReference type="OrthoDB" id="2020837at2759"/>
<dbReference type="SUPFAM" id="SSF57850">
    <property type="entry name" value="RING/U-box"/>
    <property type="match status" value="1"/>
</dbReference>
<organism evidence="12 13">
    <name type="scientific">Dorcoceras hygrometricum</name>
    <dbReference type="NCBI Taxonomy" id="472368"/>
    <lineage>
        <taxon>Eukaryota</taxon>
        <taxon>Viridiplantae</taxon>
        <taxon>Streptophyta</taxon>
        <taxon>Embryophyta</taxon>
        <taxon>Tracheophyta</taxon>
        <taxon>Spermatophyta</taxon>
        <taxon>Magnoliopsida</taxon>
        <taxon>eudicotyledons</taxon>
        <taxon>Gunneridae</taxon>
        <taxon>Pentapetalae</taxon>
        <taxon>asterids</taxon>
        <taxon>lamiids</taxon>
        <taxon>Lamiales</taxon>
        <taxon>Gesneriaceae</taxon>
        <taxon>Didymocarpoideae</taxon>
        <taxon>Trichosporeae</taxon>
        <taxon>Loxocarpinae</taxon>
        <taxon>Dorcoceras</taxon>
    </lineage>
</organism>